<dbReference type="InterPro" id="IPR028082">
    <property type="entry name" value="Peripla_BP_I"/>
</dbReference>
<dbReference type="CDD" id="cd01392">
    <property type="entry name" value="HTH_LacI"/>
    <property type="match status" value="1"/>
</dbReference>
<feature type="domain" description="HTH lacI-type" evidence="5">
    <location>
        <begin position="36"/>
        <end position="90"/>
    </location>
</feature>
<dbReference type="InterPro" id="IPR000843">
    <property type="entry name" value="HTH_LacI"/>
</dbReference>
<keyword evidence="3" id="KW-0804">Transcription</keyword>
<proteinExistence type="predicted"/>
<dbReference type="PANTHER" id="PTHR30146:SF109">
    <property type="entry name" value="HTH-TYPE TRANSCRIPTIONAL REGULATOR GALS"/>
    <property type="match status" value="1"/>
</dbReference>
<evidence type="ECO:0000256" key="3">
    <source>
        <dbReference type="ARBA" id="ARBA00023163"/>
    </source>
</evidence>
<feature type="region of interest" description="Disordered" evidence="4">
    <location>
        <begin position="1"/>
        <end position="21"/>
    </location>
</feature>
<evidence type="ECO:0000256" key="1">
    <source>
        <dbReference type="ARBA" id="ARBA00023015"/>
    </source>
</evidence>
<dbReference type="CDD" id="cd06267">
    <property type="entry name" value="PBP1_LacI_sugar_binding-like"/>
    <property type="match status" value="1"/>
</dbReference>
<dbReference type="EMBL" id="PYAU01000001">
    <property type="protein sequence ID" value="PSL37502.1"/>
    <property type="molecule type" value="Genomic_DNA"/>
</dbReference>
<keyword evidence="1" id="KW-0805">Transcription regulation</keyword>
<organism evidence="6 7">
    <name type="scientific">Labedella gwakjiensis</name>
    <dbReference type="NCBI Taxonomy" id="390269"/>
    <lineage>
        <taxon>Bacteria</taxon>
        <taxon>Bacillati</taxon>
        <taxon>Actinomycetota</taxon>
        <taxon>Actinomycetes</taxon>
        <taxon>Micrococcales</taxon>
        <taxon>Microbacteriaceae</taxon>
        <taxon>Labedella</taxon>
    </lineage>
</organism>
<dbReference type="Pfam" id="PF13377">
    <property type="entry name" value="Peripla_BP_3"/>
    <property type="match status" value="1"/>
</dbReference>
<dbReference type="PROSITE" id="PS50932">
    <property type="entry name" value="HTH_LACI_2"/>
    <property type="match status" value="1"/>
</dbReference>
<accession>A0A2P8GU61</accession>
<dbReference type="Gene3D" id="1.10.260.40">
    <property type="entry name" value="lambda repressor-like DNA-binding domains"/>
    <property type="match status" value="1"/>
</dbReference>
<protein>
    <submittedName>
        <fullName evidence="6">LacI family transcriptional regulator</fullName>
    </submittedName>
</protein>
<evidence type="ECO:0000259" key="5">
    <source>
        <dbReference type="PROSITE" id="PS50932"/>
    </source>
</evidence>
<dbReference type="SMART" id="SM00354">
    <property type="entry name" value="HTH_LACI"/>
    <property type="match status" value="1"/>
</dbReference>
<dbReference type="PROSITE" id="PS00356">
    <property type="entry name" value="HTH_LACI_1"/>
    <property type="match status" value="1"/>
</dbReference>
<dbReference type="InterPro" id="IPR010982">
    <property type="entry name" value="Lambda_DNA-bd_dom_sf"/>
</dbReference>
<evidence type="ECO:0000256" key="2">
    <source>
        <dbReference type="ARBA" id="ARBA00023125"/>
    </source>
</evidence>
<dbReference type="GO" id="GO:0000976">
    <property type="term" value="F:transcription cis-regulatory region binding"/>
    <property type="evidence" value="ECO:0007669"/>
    <property type="project" value="TreeGrafter"/>
</dbReference>
<reference evidence="6 7" key="1">
    <citation type="submission" date="2018-03" db="EMBL/GenBank/DDBJ databases">
        <title>Genomic Encyclopedia of Archaeal and Bacterial Type Strains, Phase II (KMG-II): from individual species to whole genera.</title>
        <authorList>
            <person name="Goeker M."/>
        </authorList>
    </citation>
    <scope>NUCLEOTIDE SEQUENCE [LARGE SCALE GENOMIC DNA]</scope>
    <source>
        <strain evidence="6 7">DSM 21548</strain>
    </source>
</reference>
<sequence length="369" mass="39537">MGGLSGSEALTPHGSTLSKYGHPLPYPEHMAGMARATMKDVAALAGVSPKTVSNVVTGTVFVRPETVERVQAAMAELRFVPNLSARGLRNGRSGTIAVALPDLATPFSADLLHHIVEVAHERGFAVQVEETAAEPGREEELLSRARAHLIDGLILNPIRLEDSVVEHTEHLPPVVLIGEVEQQLTDRVLIDSRRASRDIARHLIARGARRIAVVGGDTERAEVATATSRVRLAGHLDGLAEAGIVRDQALEIDPFPWTTAAGAAAVDELIGRGVRFDAVVAFTDSLAIGVLHALHARGVRVPEDVLVTGFDDVELSAYASPALTTVRLDRRAFAEEALRLLEDRMSARTAPPRAVTVPYEIIVRASTEV</sequence>
<comment type="caution">
    <text evidence="6">The sequence shown here is derived from an EMBL/GenBank/DDBJ whole genome shotgun (WGS) entry which is preliminary data.</text>
</comment>
<dbReference type="SUPFAM" id="SSF53822">
    <property type="entry name" value="Periplasmic binding protein-like I"/>
    <property type="match status" value="1"/>
</dbReference>
<gene>
    <name evidence="6" type="ORF">CLV49_1109</name>
</gene>
<dbReference type="InterPro" id="IPR046335">
    <property type="entry name" value="LacI/GalR-like_sensor"/>
</dbReference>
<name>A0A2P8GU61_9MICO</name>
<dbReference type="SUPFAM" id="SSF47413">
    <property type="entry name" value="lambda repressor-like DNA-binding domains"/>
    <property type="match status" value="1"/>
</dbReference>
<dbReference type="Gene3D" id="3.40.50.2300">
    <property type="match status" value="2"/>
</dbReference>
<dbReference type="GO" id="GO:0003700">
    <property type="term" value="F:DNA-binding transcription factor activity"/>
    <property type="evidence" value="ECO:0007669"/>
    <property type="project" value="TreeGrafter"/>
</dbReference>
<dbReference type="Pfam" id="PF00356">
    <property type="entry name" value="LacI"/>
    <property type="match status" value="1"/>
</dbReference>
<evidence type="ECO:0000313" key="6">
    <source>
        <dbReference type="EMBL" id="PSL37502.1"/>
    </source>
</evidence>
<dbReference type="Proteomes" id="UP000241203">
    <property type="component" value="Unassembled WGS sequence"/>
</dbReference>
<keyword evidence="2" id="KW-0238">DNA-binding</keyword>
<evidence type="ECO:0000313" key="7">
    <source>
        <dbReference type="Proteomes" id="UP000241203"/>
    </source>
</evidence>
<dbReference type="AlphaFoldDB" id="A0A2P8GU61"/>
<dbReference type="PANTHER" id="PTHR30146">
    <property type="entry name" value="LACI-RELATED TRANSCRIPTIONAL REPRESSOR"/>
    <property type="match status" value="1"/>
</dbReference>
<evidence type="ECO:0000256" key="4">
    <source>
        <dbReference type="SAM" id="MobiDB-lite"/>
    </source>
</evidence>